<evidence type="ECO:0000256" key="1">
    <source>
        <dbReference type="SAM" id="Phobius"/>
    </source>
</evidence>
<dbReference type="VEuPathDB" id="FungiDB:VP01_3252g2"/>
<dbReference type="STRING" id="27349.A0A0L6UXZ0"/>
<dbReference type="AlphaFoldDB" id="A0A0L6UXZ0"/>
<keyword evidence="1" id="KW-1133">Transmembrane helix</keyword>
<gene>
    <name evidence="2" type="ORF">VP01_3252g2</name>
</gene>
<keyword evidence="1" id="KW-0472">Membrane</keyword>
<sequence>MALWPDTVGYPSGSFWIIRVRCGKKNQPSGEESPAETFTFSRQVFVEGKLLPQRIPPRKTFVEEDLFTAKKLVQLPPVDMQKLPGSFCCYSNHAPRANMWSLNGSLALACCMSTAGSLASFFSVLWLFPGFFFFFHVAFFHFFFHIVFFSCFSLSGFCSHFYSCIFFPNQNTHHEIPGQPPIINSTLPAQKEHPTSFTKQDFSYFSSGASILDPLTPPTWSYFHQSQTTKLLFYGDSQIITGSPPFTVLMSNIRIGKCWSFHGTMGKVVIQISQTVWITGCPMRRALYYLKVSIGLKVQKMFKNSQIHKTNHSSFHKCLSN</sequence>
<feature type="transmembrane region" description="Helical" evidence="1">
    <location>
        <begin position="134"/>
        <end position="157"/>
    </location>
</feature>
<evidence type="ECO:0000313" key="3">
    <source>
        <dbReference type="Proteomes" id="UP000037035"/>
    </source>
</evidence>
<protein>
    <submittedName>
        <fullName evidence="2">Uncharacterized protein</fullName>
    </submittedName>
</protein>
<dbReference type="EMBL" id="LAVV01008227">
    <property type="protein sequence ID" value="KNZ53393.1"/>
    <property type="molecule type" value="Genomic_DNA"/>
</dbReference>
<feature type="transmembrane region" description="Helical" evidence="1">
    <location>
        <begin position="106"/>
        <end position="128"/>
    </location>
</feature>
<name>A0A0L6UXZ0_9BASI</name>
<dbReference type="Proteomes" id="UP000037035">
    <property type="component" value="Unassembled WGS sequence"/>
</dbReference>
<reference evidence="2 3" key="1">
    <citation type="submission" date="2015-08" db="EMBL/GenBank/DDBJ databases">
        <title>Next Generation Sequencing and Analysis of the Genome of Puccinia sorghi L Schw, the Causal Agent of Maize Common Rust.</title>
        <authorList>
            <person name="Rochi L."/>
            <person name="Burguener G."/>
            <person name="Darino M."/>
            <person name="Turjanski A."/>
            <person name="Kreff E."/>
            <person name="Dieguez M.J."/>
            <person name="Sacco F."/>
        </authorList>
    </citation>
    <scope>NUCLEOTIDE SEQUENCE [LARGE SCALE GENOMIC DNA]</scope>
    <source>
        <strain evidence="2 3">RO10H11247</strain>
    </source>
</reference>
<comment type="caution">
    <text evidence="2">The sequence shown here is derived from an EMBL/GenBank/DDBJ whole genome shotgun (WGS) entry which is preliminary data.</text>
</comment>
<accession>A0A0L6UXZ0</accession>
<evidence type="ECO:0000313" key="2">
    <source>
        <dbReference type="EMBL" id="KNZ53393.1"/>
    </source>
</evidence>
<keyword evidence="1" id="KW-0812">Transmembrane</keyword>
<organism evidence="2 3">
    <name type="scientific">Puccinia sorghi</name>
    <dbReference type="NCBI Taxonomy" id="27349"/>
    <lineage>
        <taxon>Eukaryota</taxon>
        <taxon>Fungi</taxon>
        <taxon>Dikarya</taxon>
        <taxon>Basidiomycota</taxon>
        <taxon>Pucciniomycotina</taxon>
        <taxon>Pucciniomycetes</taxon>
        <taxon>Pucciniales</taxon>
        <taxon>Pucciniaceae</taxon>
        <taxon>Puccinia</taxon>
    </lineage>
</organism>
<dbReference type="OrthoDB" id="2505323at2759"/>
<keyword evidence="3" id="KW-1185">Reference proteome</keyword>
<proteinExistence type="predicted"/>
<dbReference type="Gene3D" id="2.60.120.260">
    <property type="entry name" value="Galactose-binding domain-like"/>
    <property type="match status" value="1"/>
</dbReference>